<dbReference type="PANTHER" id="PTHR35901:SF1">
    <property type="entry name" value="EXONUCLEASE VAPC9"/>
    <property type="match status" value="1"/>
</dbReference>
<proteinExistence type="predicted"/>
<comment type="caution">
    <text evidence="3">The sequence shown here is derived from an EMBL/GenBank/DDBJ whole genome shotgun (WGS) entry which is preliminary data.</text>
</comment>
<keyword evidence="4" id="KW-1185">Reference proteome</keyword>
<dbReference type="Proteomes" id="UP001259982">
    <property type="component" value="Unassembled WGS sequence"/>
</dbReference>
<sequence>MIVVDTNTIAYLYLPTNDTPDVEKLLAREPEWAAPLLWRSEFRNILALYLRKGLVDFETACLMQRQAEALMAGGEYEVDSLSVLANAEESHCSAYDCEFVALAKSLNTTLVTADRKLLKAFPGLASTARAYIASR</sequence>
<dbReference type="Pfam" id="PF01850">
    <property type="entry name" value="PIN"/>
    <property type="match status" value="1"/>
</dbReference>
<dbReference type="EMBL" id="JAVRHY010000002">
    <property type="protein sequence ID" value="MDT0617521.1"/>
    <property type="molecule type" value="Genomic_DNA"/>
</dbReference>
<dbReference type="InterPro" id="IPR044153">
    <property type="entry name" value="PIN_Pae0151-like"/>
</dbReference>
<dbReference type="PANTHER" id="PTHR35901">
    <property type="entry name" value="RIBONUCLEASE VAPC3"/>
    <property type="match status" value="1"/>
</dbReference>
<reference evidence="3 4" key="1">
    <citation type="submission" date="2023-09" db="EMBL/GenBank/DDBJ databases">
        <authorList>
            <person name="Rey-Velasco X."/>
        </authorList>
    </citation>
    <scope>NUCLEOTIDE SEQUENCE [LARGE SCALE GENOMIC DNA]</scope>
    <source>
        <strain evidence="3 4">P385</strain>
    </source>
</reference>
<dbReference type="Gene3D" id="3.40.50.1010">
    <property type="entry name" value="5'-nuclease"/>
    <property type="match status" value="1"/>
</dbReference>
<dbReference type="InterPro" id="IPR051619">
    <property type="entry name" value="TypeII_TA_RNase_PINc/VapC"/>
</dbReference>
<organism evidence="3 4">
    <name type="scientific">Spectribacter acetivorans</name>
    <dbReference type="NCBI Taxonomy" id="3075603"/>
    <lineage>
        <taxon>Bacteria</taxon>
        <taxon>Pseudomonadati</taxon>
        <taxon>Pseudomonadota</taxon>
        <taxon>Gammaproteobacteria</taxon>
        <taxon>Salinisphaerales</taxon>
        <taxon>Salinisphaeraceae</taxon>
        <taxon>Spectribacter</taxon>
    </lineage>
</organism>
<accession>A0ABU3B970</accession>
<evidence type="ECO:0000313" key="3">
    <source>
        <dbReference type="EMBL" id="MDT0617521.1"/>
    </source>
</evidence>
<dbReference type="InterPro" id="IPR002716">
    <property type="entry name" value="PIN_dom"/>
</dbReference>
<name>A0ABU3B970_9GAMM</name>
<gene>
    <name evidence="3" type="ORF">RM531_03470</name>
</gene>
<dbReference type="CDD" id="cd09873">
    <property type="entry name" value="PIN_Pae0151-like"/>
    <property type="match status" value="1"/>
</dbReference>
<feature type="domain" description="PIN" evidence="2">
    <location>
        <begin position="2"/>
        <end position="119"/>
    </location>
</feature>
<dbReference type="InterPro" id="IPR029060">
    <property type="entry name" value="PIN-like_dom_sf"/>
</dbReference>
<dbReference type="SUPFAM" id="SSF88723">
    <property type="entry name" value="PIN domain-like"/>
    <property type="match status" value="1"/>
</dbReference>
<protein>
    <submittedName>
        <fullName evidence="3">Type II toxin-antitoxin system VapC family toxin</fullName>
    </submittedName>
</protein>
<dbReference type="RefSeq" id="WP_311657332.1">
    <property type="nucleotide sequence ID" value="NZ_JAVRHY010000002.1"/>
</dbReference>
<keyword evidence="1" id="KW-0460">Magnesium</keyword>
<evidence type="ECO:0000259" key="2">
    <source>
        <dbReference type="Pfam" id="PF01850"/>
    </source>
</evidence>
<evidence type="ECO:0000313" key="4">
    <source>
        <dbReference type="Proteomes" id="UP001259982"/>
    </source>
</evidence>
<evidence type="ECO:0000256" key="1">
    <source>
        <dbReference type="ARBA" id="ARBA00022842"/>
    </source>
</evidence>